<dbReference type="EMBL" id="MWIO01000016">
    <property type="protein sequence ID" value="THD08382.1"/>
    <property type="molecule type" value="Genomic_DNA"/>
</dbReference>
<sequence length="124" mass="12815">MKSPLGSGMVGGAWLALALAAAFSVAEAGNGRISFSGAVVEPTCAVARNQLAASLVVHAAEAQSSQRLVCGRTSSDPGRTYSRVVVDLDAARAADDRLLNYMIRRASPAVAGSASYKLVVRTYD</sequence>
<evidence type="ECO:0000313" key="1">
    <source>
        <dbReference type="EMBL" id="THD08382.1"/>
    </source>
</evidence>
<name>A0A4S3KI23_9GAMM</name>
<reference evidence="1 2" key="1">
    <citation type="submission" date="2017-02" db="EMBL/GenBank/DDBJ databases">
        <title>Whole genome sequencing of Rhodanobacter lindaniclasticus DSM 17932.</title>
        <authorList>
            <person name="Kumar S."/>
            <person name="Patil P."/>
            <person name="Patil P.B."/>
        </authorList>
    </citation>
    <scope>NUCLEOTIDE SEQUENCE [LARGE SCALE GENOMIC DNA]</scope>
    <source>
        <strain evidence="1 2">DSM 17932</strain>
    </source>
</reference>
<accession>A0A4S3KI23</accession>
<proteinExistence type="predicted"/>
<organism evidence="1 2">
    <name type="scientific">Rhodanobacter lindaniclasticus</name>
    <dbReference type="NCBI Taxonomy" id="75310"/>
    <lineage>
        <taxon>Bacteria</taxon>
        <taxon>Pseudomonadati</taxon>
        <taxon>Pseudomonadota</taxon>
        <taxon>Gammaproteobacteria</taxon>
        <taxon>Lysobacterales</taxon>
        <taxon>Rhodanobacteraceae</taxon>
        <taxon>Rhodanobacter</taxon>
    </lineage>
</organism>
<keyword evidence="2" id="KW-1185">Reference proteome</keyword>
<protein>
    <recommendedName>
        <fullName evidence="3">Type 1 fimbrial protein</fullName>
    </recommendedName>
</protein>
<dbReference type="RefSeq" id="WP_136257746.1">
    <property type="nucleotide sequence ID" value="NZ_MWIO01000016.1"/>
</dbReference>
<dbReference type="AlphaFoldDB" id="A0A4S3KI23"/>
<dbReference type="Proteomes" id="UP000306317">
    <property type="component" value="Unassembled WGS sequence"/>
</dbReference>
<comment type="caution">
    <text evidence="1">The sequence shown here is derived from an EMBL/GenBank/DDBJ whole genome shotgun (WGS) entry which is preliminary data.</text>
</comment>
<evidence type="ECO:0000313" key="2">
    <source>
        <dbReference type="Proteomes" id="UP000306317"/>
    </source>
</evidence>
<evidence type="ECO:0008006" key="3">
    <source>
        <dbReference type="Google" id="ProtNLM"/>
    </source>
</evidence>
<dbReference type="OrthoDB" id="5959843at2"/>
<gene>
    <name evidence="1" type="ORF">B1991_05675</name>
</gene>